<proteinExistence type="predicted"/>
<dbReference type="InterPro" id="IPR050736">
    <property type="entry name" value="Sensor_HK_Regulatory"/>
</dbReference>
<dbReference type="InterPro" id="IPR003594">
    <property type="entry name" value="HATPase_dom"/>
</dbReference>
<dbReference type="RefSeq" id="WP_089995775.1">
    <property type="nucleotide sequence ID" value="NZ_FOIZ01000002.1"/>
</dbReference>
<sequence length="647" mass="72061">MKFRKAKSSAAMTIVRHVVLICCICFLSLGVSSVSNAQERREISLDPIEALFRLAPYSSVIIEHDVTEADWDARLTLPELLALPETVFEPITTPQIGFGWNSAVIHVRTELRNDTDQRQDWVLAFNQIPWGKREVNLVLEGQPPPTAPILVFPDDAPWTDPDRFHYATFTMPAQSVATLFVSYANVSSSAPMSIEVPEDYRDRRFLKELQNYIILGLIFGVTLITTSLIGVLHRWISVYYVAYILSAAMHYCYVLNLFPFVPFLTEVVYPGMRFWWATLAIVFYLMFQRAFLSGHLQIGKWHKRIVLIAALTMLIVTSSVDIFGIPFAASVRWGFVCVAIVIVNAVIGVVRRVTGRWFFAAGCVVLAFMLVPLNLSDFLTGYYTYQDAATVFIYGLAFESVALSGAMFAQINEIKKQRERSLVSELRLAEEKLDISRRMAAAAHDIQQPLSSMRLALAGNDSDGTGRRDLGTAIDYLDDIVRRQIAEANGDEGHVARGSDGDIEEFDISLILNNLDAMFAAEAAAKGLRFRVVPSTARTRTNAFVLMRVASNLVSNAIRNTDVGGVLVGCRPSGMHWSLNIYDTGRGLSDDELAQYQRRHVRGGDYEGHGLGLSIVRQLCDENGIQTAISSLPGQGTVFKIILPRVQ</sequence>
<dbReference type="STRING" id="364200.SAMN04488515_2716"/>
<feature type="transmembrane region" description="Helical" evidence="6">
    <location>
        <begin position="212"/>
        <end position="232"/>
    </location>
</feature>
<evidence type="ECO:0000256" key="2">
    <source>
        <dbReference type="ARBA" id="ARBA00012438"/>
    </source>
</evidence>
<dbReference type="InterPro" id="IPR005467">
    <property type="entry name" value="His_kinase_dom"/>
</dbReference>
<dbReference type="AlphaFoldDB" id="A0A1I0RIG2"/>
<dbReference type="OrthoDB" id="9764438at2"/>
<feature type="transmembrane region" description="Helical" evidence="6">
    <location>
        <begin position="304"/>
        <end position="325"/>
    </location>
</feature>
<evidence type="ECO:0000256" key="6">
    <source>
        <dbReference type="SAM" id="Phobius"/>
    </source>
</evidence>
<organism evidence="8 9">
    <name type="scientific">Cognatiyoonia koreensis</name>
    <dbReference type="NCBI Taxonomy" id="364200"/>
    <lineage>
        <taxon>Bacteria</taxon>
        <taxon>Pseudomonadati</taxon>
        <taxon>Pseudomonadota</taxon>
        <taxon>Alphaproteobacteria</taxon>
        <taxon>Rhodobacterales</taxon>
        <taxon>Paracoccaceae</taxon>
        <taxon>Cognatiyoonia</taxon>
    </lineage>
</organism>
<evidence type="ECO:0000259" key="7">
    <source>
        <dbReference type="PROSITE" id="PS50109"/>
    </source>
</evidence>
<dbReference type="GO" id="GO:0004673">
    <property type="term" value="F:protein histidine kinase activity"/>
    <property type="evidence" value="ECO:0007669"/>
    <property type="project" value="UniProtKB-EC"/>
</dbReference>
<dbReference type="SUPFAM" id="SSF55874">
    <property type="entry name" value="ATPase domain of HSP90 chaperone/DNA topoisomerase II/histidine kinase"/>
    <property type="match status" value="1"/>
</dbReference>
<dbReference type="SMART" id="SM00387">
    <property type="entry name" value="HATPase_c"/>
    <property type="match status" value="1"/>
</dbReference>
<reference evidence="8 9" key="1">
    <citation type="submission" date="2016-10" db="EMBL/GenBank/DDBJ databases">
        <authorList>
            <person name="de Groot N.N."/>
        </authorList>
    </citation>
    <scope>NUCLEOTIDE SEQUENCE [LARGE SCALE GENOMIC DNA]</scope>
    <source>
        <strain evidence="8 9">DSM 17925</strain>
    </source>
</reference>
<keyword evidence="3" id="KW-0808">Transferase</keyword>
<name>A0A1I0RIG2_9RHOB</name>
<keyword evidence="5" id="KW-0902">Two-component regulatory system</keyword>
<dbReference type="EMBL" id="FOIZ01000002">
    <property type="protein sequence ID" value="SEW40516.1"/>
    <property type="molecule type" value="Genomic_DNA"/>
</dbReference>
<keyword evidence="9" id="KW-1185">Reference proteome</keyword>
<dbReference type="PANTHER" id="PTHR43711:SF1">
    <property type="entry name" value="HISTIDINE KINASE 1"/>
    <property type="match status" value="1"/>
</dbReference>
<keyword evidence="4 8" id="KW-0418">Kinase</keyword>
<dbReference type="InterPro" id="IPR004358">
    <property type="entry name" value="Sig_transdc_His_kin-like_C"/>
</dbReference>
<evidence type="ECO:0000256" key="5">
    <source>
        <dbReference type="ARBA" id="ARBA00023012"/>
    </source>
</evidence>
<keyword evidence="6" id="KW-1133">Transmembrane helix</keyword>
<dbReference type="Gene3D" id="3.30.565.10">
    <property type="entry name" value="Histidine kinase-like ATPase, C-terminal domain"/>
    <property type="match status" value="1"/>
</dbReference>
<accession>A0A1I0RIG2</accession>
<dbReference type="Pfam" id="PF02518">
    <property type="entry name" value="HATPase_c"/>
    <property type="match status" value="1"/>
</dbReference>
<gene>
    <name evidence="8" type="ORF">SAMN04488515_2716</name>
</gene>
<protein>
    <recommendedName>
        <fullName evidence="2">histidine kinase</fullName>
        <ecNumber evidence="2">2.7.13.3</ecNumber>
    </recommendedName>
</protein>
<feature type="domain" description="Histidine kinase" evidence="7">
    <location>
        <begin position="441"/>
        <end position="647"/>
    </location>
</feature>
<dbReference type="PROSITE" id="PS50109">
    <property type="entry name" value="HIS_KIN"/>
    <property type="match status" value="1"/>
</dbReference>
<dbReference type="InterPro" id="IPR036890">
    <property type="entry name" value="HATPase_C_sf"/>
</dbReference>
<keyword evidence="6" id="KW-0812">Transmembrane</keyword>
<dbReference type="PANTHER" id="PTHR43711">
    <property type="entry name" value="TWO-COMPONENT HISTIDINE KINASE"/>
    <property type="match status" value="1"/>
</dbReference>
<evidence type="ECO:0000256" key="1">
    <source>
        <dbReference type="ARBA" id="ARBA00000085"/>
    </source>
</evidence>
<feature type="transmembrane region" description="Helical" evidence="6">
    <location>
        <begin position="273"/>
        <end position="292"/>
    </location>
</feature>
<dbReference type="EC" id="2.7.13.3" evidence="2"/>
<feature type="transmembrane region" description="Helical" evidence="6">
    <location>
        <begin position="239"/>
        <end position="261"/>
    </location>
</feature>
<dbReference type="PRINTS" id="PR00344">
    <property type="entry name" value="BCTRLSENSOR"/>
</dbReference>
<dbReference type="GO" id="GO:0000160">
    <property type="term" value="P:phosphorelay signal transduction system"/>
    <property type="evidence" value="ECO:0007669"/>
    <property type="project" value="UniProtKB-KW"/>
</dbReference>
<keyword evidence="6" id="KW-0472">Membrane</keyword>
<evidence type="ECO:0000256" key="3">
    <source>
        <dbReference type="ARBA" id="ARBA00022679"/>
    </source>
</evidence>
<feature type="transmembrane region" description="Helical" evidence="6">
    <location>
        <begin position="331"/>
        <end position="350"/>
    </location>
</feature>
<feature type="transmembrane region" description="Helical" evidence="6">
    <location>
        <begin position="357"/>
        <end position="376"/>
    </location>
</feature>
<dbReference type="Proteomes" id="UP000199167">
    <property type="component" value="Unassembled WGS sequence"/>
</dbReference>
<feature type="transmembrane region" description="Helical" evidence="6">
    <location>
        <begin position="388"/>
        <end position="411"/>
    </location>
</feature>
<evidence type="ECO:0000256" key="4">
    <source>
        <dbReference type="ARBA" id="ARBA00022777"/>
    </source>
</evidence>
<evidence type="ECO:0000313" key="9">
    <source>
        <dbReference type="Proteomes" id="UP000199167"/>
    </source>
</evidence>
<evidence type="ECO:0000313" key="8">
    <source>
        <dbReference type="EMBL" id="SEW40516.1"/>
    </source>
</evidence>
<comment type="catalytic activity">
    <reaction evidence="1">
        <text>ATP + protein L-histidine = ADP + protein N-phospho-L-histidine.</text>
        <dbReference type="EC" id="2.7.13.3"/>
    </reaction>
</comment>